<name>D9SKG2_CLOC7</name>
<keyword evidence="5 10" id="KW-0812">Transmembrane</keyword>
<evidence type="ECO:0000256" key="8">
    <source>
        <dbReference type="ARBA" id="ARBA00023143"/>
    </source>
</evidence>
<evidence type="ECO:0000256" key="2">
    <source>
        <dbReference type="ARBA" id="ARBA00004651"/>
    </source>
</evidence>
<feature type="transmembrane region" description="Helical" evidence="10">
    <location>
        <begin position="428"/>
        <end position="449"/>
    </location>
</feature>
<sequence>MSKIADLIAKIKGIFNGMSKVRKISIGLITAVVIVAIVALIITTGKTKYTALFNNLDATDSQNIVTKLKEEGIPYKVENSTNTIMVPDEQVGQLRLQYAADIKSGSIGLEIFDTSSQLGISDAEFNVKYQRALQGEIERTVKSFEQVEDAKVNIVLPEDSTFVKDTAPASVSITLKLKPGTELSEEQVKAIVSLVSTSVKNLPKENIQIVDNNMRLLTDKLFKGSEDESSVTASTQLEEKMKFEDYLEEKILSQLEPMYGQGKVKANVNAVLNFDSVSTETTTVDKTPPIVSQNISINASDANNTTGNSPVDNNLSNVINEYMQNGNISSANQTTNYSTDGKVIERKQNALGNVTAVSAAVAIDNAELTERQLADVKKLVNKTIGQAKQNEDETIVMAYEFNPELKASIQKSLEEMEAAQKAEAQKKLYTMIGLGAAVVIGLVAFALVLRKRRSKKEELEMIETEDVVLEEMPIENEINFKPLDLEQKSQKDHIEDEIRKYAQNKPDQVAEIIKSWLVSDEG</sequence>
<feature type="transmembrane region" description="Helical" evidence="10">
    <location>
        <begin position="21"/>
        <end position="42"/>
    </location>
</feature>
<dbReference type="GO" id="GO:0005886">
    <property type="term" value="C:plasma membrane"/>
    <property type="evidence" value="ECO:0007669"/>
    <property type="project" value="UniProtKB-SubCell"/>
</dbReference>
<evidence type="ECO:0000256" key="4">
    <source>
        <dbReference type="ARBA" id="ARBA00022475"/>
    </source>
</evidence>
<dbReference type="GO" id="GO:0071973">
    <property type="term" value="P:bacterial-type flagellum-dependent cell motility"/>
    <property type="evidence" value="ECO:0007669"/>
    <property type="project" value="InterPro"/>
</dbReference>
<dbReference type="HOGENOM" id="CLU_028108_2_0_9"/>
<dbReference type="PRINTS" id="PR01009">
    <property type="entry name" value="FLGMRINGFLIF"/>
</dbReference>
<dbReference type="InterPro" id="IPR045851">
    <property type="entry name" value="AMP-bd_C_sf"/>
</dbReference>
<dbReference type="AlphaFoldDB" id="D9SKG2"/>
<keyword evidence="13" id="KW-0969">Cilium</keyword>
<keyword evidence="7 10" id="KW-0472">Membrane</keyword>
<protein>
    <recommendedName>
        <fullName evidence="9">Flagellar M-ring protein</fullName>
    </recommendedName>
</protein>
<evidence type="ECO:0000256" key="5">
    <source>
        <dbReference type="ARBA" id="ARBA00022692"/>
    </source>
</evidence>
<dbReference type="Pfam" id="PF08345">
    <property type="entry name" value="YscJ_FliF_C"/>
    <property type="match status" value="1"/>
</dbReference>
<evidence type="ECO:0000313" key="13">
    <source>
        <dbReference type="EMBL" id="ADL51458.1"/>
    </source>
</evidence>
<feature type="domain" description="Flagellar M-ring N-terminal" evidence="11">
    <location>
        <begin position="46"/>
        <end position="218"/>
    </location>
</feature>
<comment type="subcellular location">
    <subcellularLocation>
        <location evidence="1 9">Bacterial flagellum basal body</location>
    </subcellularLocation>
    <subcellularLocation>
        <location evidence="2">Cell membrane</location>
        <topology evidence="2">Multi-pass membrane protein</topology>
    </subcellularLocation>
</comment>
<keyword evidence="13" id="KW-0282">Flagellum</keyword>
<dbReference type="InterPro" id="IPR043427">
    <property type="entry name" value="YscJ/FliF"/>
</dbReference>
<dbReference type="PANTHER" id="PTHR30046">
    <property type="entry name" value="FLAGELLAR M-RING PROTEIN"/>
    <property type="match status" value="1"/>
</dbReference>
<evidence type="ECO:0000256" key="6">
    <source>
        <dbReference type="ARBA" id="ARBA00022989"/>
    </source>
</evidence>
<evidence type="ECO:0000256" key="9">
    <source>
        <dbReference type="PIRNR" id="PIRNR004862"/>
    </source>
</evidence>
<dbReference type="PIRSF" id="PIRSF004862">
    <property type="entry name" value="FliF"/>
    <property type="match status" value="1"/>
</dbReference>
<evidence type="ECO:0000256" key="3">
    <source>
        <dbReference type="ARBA" id="ARBA00007971"/>
    </source>
</evidence>
<keyword evidence="13" id="KW-0966">Cell projection</keyword>
<evidence type="ECO:0000256" key="7">
    <source>
        <dbReference type="ARBA" id="ARBA00023136"/>
    </source>
</evidence>
<dbReference type="KEGG" id="ccb:Clocel_1714"/>
<feature type="domain" description="Flagellar M-ring C-terminal" evidence="12">
    <location>
        <begin position="255"/>
        <end position="401"/>
    </location>
</feature>
<dbReference type="Gene3D" id="3.30.300.30">
    <property type="match status" value="1"/>
</dbReference>
<dbReference type="Proteomes" id="UP000002730">
    <property type="component" value="Chromosome"/>
</dbReference>
<dbReference type="STRING" id="573061.Clocel_1714"/>
<reference evidence="13 14" key="1">
    <citation type="submission" date="2010-08" db="EMBL/GenBank/DDBJ databases">
        <title>Complete sequence of Clostridium cellulovorans 743B.</title>
        <authorList>
            <consortium name="US DOE Joint Genome Institute"/>
            <person name="Lucas S."/>
            <person name="Copeland A."/>
            <person name="Lapidus A."/>
            <person name="Cheng J.-F."/>
            <person name="Bruce D."/>
            <person name="Goodwin L."/>
            <person name="Pitluck S."/>
            <person name="Chertkov O."/>
            <person name="Detter J.C."/>
            <person name="Han C."/>
            <person name="Tapia R."/>
            <person name="Land M."/>
            <person name="Hauser L."/>
            <person name="Chang Y.-J."/>
            <person name="Jeffries C."/>
            <person name="Kyrpides N."/>
            <person name="Ivanova N."/>
            <person name="Mikhailova N."/>
            <person name="Hemme C.L."/>
            <person name="Woyke T."/>
        </authorList>
    </citation>
    <scope>NUCLEOTIDE SEQUENCE [LARGE SCALE GENOMIC DNA]</scope>
    <source>
        <strain evidence="14">ATCC 35296 / DSM 3052 / OCM 3 / 743B</strain>
    </source>
</reference>
<dbReference type="InterPro" id="IPR013556">
    <property type="entry name" value="Flag_M-ring_C"/>
</dbReference>
<dbReference type="InterPro" id="IPR006182">
    <property type="entry name" value="FliF_N_dom"/>
</dbReference>
<dbReference type="RefSeq" id="WP_010077330.1">
    <property type="nucleotide sequence ID" value="NC_014393.1"/>
</dbReference>
<keyword evidence="6 10" id="KW-1133">Transmembrane helix</keyword>
<evidence type="ECO:0000313" key="14">
    <source>
        <dbReference type="Proteomes" id="UP000002730"/>
    </source>
</evidence>
<gene>
    <name evidence="13" type="ordered locus">Clocel_1714</name>
</gene>
<dbReference type="Pfam" id="PF01514">
    <property type="entry name" value="YscJ_FliF"/>
    <property type="match status" value="1"/>
</dbReference>
<dbReference type="GO" id="GO:0003774">
    <property type="term" value="F:cytoskeletal motor activity"/>
    <property type="evidence" value="ECO:0007669"/>
    <property type="project" value="InterPro"/>
</dbReference>
<dbReference type="GO" id="GO:0009431">
    <property type="term" value="C:bacterial-type flagellum basal body, MS ring"/>
    <property type="evidence" value="ECO:0007669"/>
    <property type="project" value="InterPro"/>
</dbReference>
<dbReference type="eggNOG" id="COG1766">
    <property type="taxonomic scope" value="Bacteria"/>
</dbReference>
<organism evidence="13 14">
    <name type="scientific">Clostridium cellulovorans (strain ATCC 35296 / DSM 3052 / OCM 3 / 743B)</name>
    <dbReference type="NCBI Taxonomy" id="573061"/>
    <lineage>
        <taxon>Bacteria</taxon>
        <taxon>Bacillati</taxon>
        <taxon>Bacillota</taxon>
        <taxon>Clostridia</taxon>
        <taxon>Eubacteriales</taxon>
        <taxon>Clostridiaceae</taxon>
        <taxon>Clostridium</taxon>
    </lineage>
</organism>
<keyword evidence="14" id="KW-1185">Reference proteome</keyword>
<comment type="function">
    <text evidence="9">The M ring may be actively involved in energy transduction.</text>
</comment>
<comment type="similarity">
    <text evidence="3 9">Belongs to the FliF family.</text>
</comment>
<dbReference type="InterPro" id="IPR000067">
    <property type="entry name" value="FlgMring_FliF"/>
</dbReference>
<proteinExistence type="inferred from homology"/>
<dbReference type="EMBL" id="CP002160">
    <property type="protein sequence ID" value="ADL51458.1"/>
    <property type="molecule type" value="Genomic_DNA"/>
</dbReference>
<accession>D9SKG2</accession>
<keyword evidence="4" id="KW-1003">Cell membrane</keyword>
<evidence type="ECO:0000256" key="10">
    <source>
        <dbReference type="SAM" id="Phobius"/>
    </source>
</evidence>
<keyword evidence="8 9" id="KW-0975">Bacterial flagellum</keyword>
<evidence type="ECO:0000256" key="1">
    <source>
        <dbReference type="ARBA" id="ARBA00004117"/>
    </source>
</evidence>
<evidence type="ECO:0000259" key="12">
    <source>
        <dbReference type="Pfam" id="PF08345"/>
    </source>
</evidence>
<dbReference type="PANTHER" id="PTHR30046:SF0">
    <property type="entry name" value="FLAGELLAR M-RING PROTEIN"/>
    <property type="match status" value="1"/>
</dbReference>
<dbReference type="NCBIfam" id="TIGR00206">
    <property type="entry name" value="fliF"/>
    <property type="match status" value="1"/>
</dbReference>
<evidence type="ECO:0000259" key="11">
    <source>
        <dbReference type="Pfam" id="PF01514"/>
    </source>
</evidence>
<dbReference type="OrthoDB" id="9807026at2"/>